<dbReference type="AlphaFoldDB" id="A0A1H9RPT7"/>
<proteinExistence type="predicted"/>
<evidence type="ECO:0000313" key="2">
    <source>
        <dbReference type="Proteomes" id="UP000199028"/>
    </source>
</evidence>
<sequence>MTGFGVDPGELHKFAEGQFRRQNALASAANTASGVNLGGETFGQLLQWFADDAQDKARETVDNLKKLAEGVGQAAADTKTTALTYETHEDSNRNRFGGER</sequence>
<reference evidence="2" key="1">
    <citation type="submission" date="2016-10" db="EMBL/GenBank/DDBJ databases">
        <authorList>
            <person name="Varghese N."/>
            <person name="Submissions S."/>
        </authorList>
    </citation>
    <scope>NUCLEOTIDE SEQUENCE [LARGE SCALE GENOMIC DNA]</scope>
    <source>
        <strain evidence="2">CGMCC 4.578</strain>
    </source>
</reference>
<dbReference type="OrthoDB" id="3700243at2"/>
<name>A0A1H9RPT7_9PSEU</name>
<evidence type="ECO:0008006" key="3">
    <source>
        <dbReference type="Google" id="ProtNLM"/>
    </source>
</evidence>
<evidence type="ECO:0000313" key="1">
    <source>
        <dbReference type="EMBL" id="SER73909.1"/>
    </source>
</evidence>
<dbReference type="EMBL" id="FOFT01000006">
    <property type="protein sequence ID" value="SER73909.1"/>
    <property type="molecule type" value="Genomic_DNA"/>
</dbReference>
<accession>A0A1H9RPT7</accession>
<protein>
    <recommendedName>
        <fullName evidence="3">Excreted virulence factor EspC, type VII ESX diderm</fullName>
    </recommendedName>
</protein>
<gene>
    <name evidence="1" type="ORF">SAMN05216195_106319</name>
</gene>
<dbReference type="RefSeq" id="WP_090066631.1">
    <property type="nucleotide sequence ID" value="NZ_FOFT01000006.1"/>
</dbReference>
<organism evidence="1 2">
    <name type="scientific">Lentzea flaviverrucosa</name>
    <dbReference type="NCBI Taxonomy" id="200379"/>
    <lineage>
        <taxon>Bacteria</taxon>
        <taxon>Bacillati</taxon>
        <taxon>Actinomycetota</taxon>
        <taxon>Actinomycetes</taxon>
        <taxon>Pseudonocardiales</taxon>
        <taxon>Pseudonocardiaceae</taxon>
        <taxon>Lentzea</taxon>
    </lineage>
</organism>
<dbReference type="Proteomes" id="UP000199028">
    <property type="component" value="Unassembled WGS sequence"/>
</dbReference>
<keyword evidence="2" id="KW-1185">Reference proteome</keyword>